<reference evidence="1" key="1">
    <citation type="submission" date="2020-10" db="EMBL/GenBank/DDBJ databases">
        <authorList>
            <person name="Gilroy R."/>
        </authorList>
    </citation>
    <scope>NUCLEOTIDE SEQUENCE</scope>
    <source>
        <strain evidence="1">ChiSjej3B21-11622</strain>
    </source>
</reference>
<comment type="caution">
    <text evidence="1">The sequence shown here is derived from an EMBL/GenBank/DDBJ whole genome shotgun (WGS) entry which is preliminary data.</text>
</comment>
<gene>
    <name evidence="1" type="ORF">IAB26_15500</name>
</gene>
<name>A0A9D1D3K2_9FIRM</name>
<dbReference type="AlphaFoldDB" id="A0A9D1D3K2"/>
<accession>A0A9D1D3K2</accession>
<dbReference type="EMBL" id="DVFT01000226">
    <property type="protein sequence ID" value="HIQ97954.1"/>
    <property type="molecule type" value="Genomic_DNA"/>
</dbReference>
<dbReference type="Proteomes" id="UP000886886">
    <property type="component" value="Unassembled WGS sequence"/>
</dbReference>
<evidence type="ECO:0000313" key="2">
    <source>
        <dbReference type="Proteomes" id="UP000886886"/>
    </source>
</evidence>
<evidence type="ECO:0000313" key="1">
    <source>
        <dbReference type="EMBL" id="HIQ97954.1"/>
    </source>
</evidence>
<reference evidence="1" key="2">
    <citation type="journal article" date="2021" name="PeerJ">
        <title>Extensive microbial diversity within the chicken gut microbiome revealed by metagenomics and culture.</title>
        <authorList>
            <person name="Gilroy R."/>
            <person name="Ravi A."/>
            <person name="Getino M."/>
            <person name="Pursley I."/>
            <person name="Horton D.L."/>
            <person name="Alikhan N.F."/>
            <person name="Baker D."/>
            <person name="Gharbi K."/>
            <person name="Hall N."/>
            <person name="Watson M."/>
            <person name="Adriaenssens E.M."/>
            <person name="Foster-Nyarko E."/>
            <person name="Jarju S."/>
            <person name="Secka A."/>
            <person name="Antonio M."/>
            <person name="Oren A."/>
            <person name="Chaudhuri R.R."/>
            <person name="La Ragione R."/>
            <person name="Hildebrand F."/>
            <person name="Pallen M.J."/>
        </authorList>
    </citation>
    <scope>NUCLEOTIDE SEQUENCE</scope>
    <source>
        <strain evidence="1">ChiSjej3B21-11622</strain>
    </source>
</reference>
<sequence length="54" mass="6112">MRYARRAAAWVGKLACTDVRISDGQRTASDVVTSWAEEDSRMEAQACLHRQEDI</sequence>
<proteinExistence type="predicted"/>
<organism evidence="1 2">
    <name type="scientific">Candidatus Limivivens merdigallinarum</name>
    <dbReference type="NCBI Taxonomy" id="2840859"/>
    <lineage>
        <taxon>Bacteria</taxon>
        <taxon>Bacillati</taxon>
        <taxon>Bacillota</taxon>
        <taxon>Clostridia</taxon>
        <taxon>Lachnospirales</taxon>
        <taxon>Lachnospiraceae</taxon>
        <taxon>Lachnospiraceae incertae sedis</taxon>
        <taxon>Candidatus Limivivens</taxon>
    </lineage>
</organism>
<protein>
    <submittedName>
        <fullName evidence="1">Uncharacterized protein</fullName>
    </submittedName>
</protein>